<reference evidence="5 6" key="1">
    <citation type="journal article" date="2011" name="J. Bacteriol.">
        <title>Complete genome sequence of the hyperthermophilic, piezophilic, heterotrophic, and carboxydotrophic archaeon Thermococcus barophilus MP.</title>
        <authorList>
            <person name="Vannier P."/>
            <person name="Marteinsson V.T."/>
            <person name="Fridjonsson O.H."/>
            <person name="Oger P."/>
            <person name="Jebbar M."/>
        </authorList>
    </citation>
    <scope>NUCLEOTIDE SEQUENCE [LARGE SCALE GENOMIC DNA]</scope>
    <source>
        <strain evidence="6">DSM 11836 / MP</strain>
    </source>
</reference>
<dbReference type="eggNOG" id="arCOG00967">
    <property type="taxonomic scope" value="Archaea"/>
</dbReference>
<keyword evidence="6" id="KW-1185">Reference proteome</keyword>
<dbReference type="InterPro" id="IPR038459">
    <property type="entry name" value="MT_TRM10-typ_sf"/>
</dbReference>
<dbReference type="HOGENOM" id="CLU_061952_0_0_2"/>
<dbReference type="InterPro" id="IPR053618">
    <property type="entry name" value="tRNA_N1-methyltransferase"/>
</dbReference>
<dbReference type="GO" id="GO:0030488">
    <property type="term" value="P:tRNA methylation"/>
    <property type="evidence" value="ECO:0007669"/>
    <property type="project" value="InterPro"/>
</dbReference>
<gene>
    <name evidence="5" type="ordered locus">TERMP_00715</name>
</gene>
<proteinExistence type="predicted"/>
<dbReference type="AlphaFoldDB" id="F0LKW3"/>
<keyword evidence="1 5" id="KW-0489">Methyltransferase</keyword>
<organism evidence="5 6">
    <name type="scientific">Thermococcus barophilus (strain DSM 11836 / MP)</name>
    <dbReference type="NCBI Taxonomy" id="391623"/>
    <lineage>
        <taxon>Archaea</taxon>
        <taxon>Methanobacteriati</taxon>
        <taxon>Methanobacteriota</taxon>
        <taxon>Thermococci</taxon>
        <taxon>Thermococcales</taxon>
        <taxon>Thermococcaceae</taxon>
        <taxon>Thermococcus</taxon>
    </lineage>
</organism>
<dbReference type="PROSITE" id="PS51675">
    <property type="entry name" value="SAM_MT_TRM10"/>
    <property type="match status" value="1"/>
</dbReference>
<dbReference type="Proteomes" id="UP000007478">
    <property type="component" value="Chromosome"/>
</dbReference>
<evidence type="ECO:0000256" key="1">
    <source>
        <dbReference type="ARBA" id="ARBA00022603"/>
    </source>
</evidence>
<dbReference type="PIRSF" id="PIRSF018978">
    <property type="entry name" value="tRNA_m1G_mtfrase_arc_prd"/>
    <property type="match status" value="1"/>
</dbReference>
<name>F0LKW3_THEBM</name>
<dbReference type="Gene3D" id="3.40.1280.30">
    <property type="match status" value="1"/>
</dbReference>
<dbReference type="InterPro" id="IPR016742">
    <property type="entry name" value="tRNA_m1G_mtfrase_arc"/>
</dbReference>
<dbReference type="PATRIC" id="fig|391623.17.peg.717"/>
<feature type="domain" description="SAM-dependent MTase TRM10-type" evidence="4">
    <location>
        <begin position="103"/>
        <end position="309"/>
    </location>
</feature>
<dbReference type="InterPro" id="IPR028564">
    <property type="entry name" value="MT_TRM10-typ"/>
</dbReference>
<evidence type="ECO:0000259" key="4">
    <source>
        <dbReference type="PROSITE" id="PS51675"/>
    </source>
</evidence>
<evidence type="ECO:0000256" key="3">
    <source>
        <dbReference type="ARBA" id="ARBA00022691"/>
    </source>
</evidence>
<dbReference type="NCBIfam" id="NF041140">
    <property type="entry name" value="Trm10AGmtase_Thcocales"/>
    <property type="match status" value="1"/>
</dbReference>
<dbReference type="KEGG" id="tba:TERMP_00715"/>
<dbReference type="GO" id="GO:0008175">
    <property type="term" value="F:tRNA methyltransferase activity"/>
    <property type="evidence" value="ECO:0007669"/>
    <property type="project" value="InterPro"/>
</dbReference>
<protein>
    <submittedName>
        <fullName evidence="5">tRNA m(1)G methyltransferase</fullName>
    </submittedName>
</protein>
<sequence>MRENLKNSLTMLKPMPMKKLSEIFAELLREKGINKIGMLSKRYRKSRNKLQDIALDVLEGKGAIVEVDEPTAIAWDLSGRRTGEAKYAYAPSCIAKKFKVVISPGDLRARLPNDCPYFIIDLMHWEKHTEKEKNKVALQAAQSYGVLRDYLWSELLALTWINEEFKEKAHFPLDRVTAYEGPTAEFLKEKGIDEVVLLDPRAEEVLSEEDFSVGAFIIGGIVDTGGTKKGTTAKIGEALESEGIKVRRRKIVLRGDIIGVPDRINHILKILLEMLVEGKSMEEAILTVQSPLHARWRLRKELPKHKRRYLIDGRKYLVVEKELFDEYSRWLNIRWEDFVQVLRELNFVALERKRIHHLNKIAVARIINGKLYRVILLKRAALLCYNC</sequence>
<keyword evidence="3" id="KW-0949">S-adenosyl-L-methionine</keyword>
<dbReference type="EMBL" id="CP002372">
    <property type="protein sequence ID" value="ADT83692.1"/>
    <property type="molecule type" value="Genomic_DNA"/>
</dbReference>
<accession>F0LKW3</accession>
<evidence type="ECO:0000313" key="5">
    <source>
        <dbReference type="EMBL" id="ADT83692.1"/>
    </source>
</evidence>
<evidence type="ECO:0000313" key="6">
    <source>
        <dbReference type="Proteomes" id="UP000007478"/>
    </source>
</evidence>
<dbReference type="CDD" id="cd18099">
    <property type="entry name" value="Trm10arch"/>
    <property type="match status" value="1"/>
</dbReference>
<evidence type="ECO:0000256" key="2">
    <source>
        <dbReference type="ARBA" id="ARBA00022679"/>
    </source>
</evidence>
<keyword evidence="2" id="KW-0808">Transferase</keyword>